<dbReference type="RefSeq" id="WP_072907469.1">
    <property type="nucleotide sequence ID" value="NZ_FRAI01000014.1"/>
</dbReference>
<keyword evidence="1" id="KW-1133">Transmembrane helix</keyword>
<dbReference type="AlphaFoldDB" id="A0A1M6PEC8"/>
<gene>
    <name evidence="2" type="ORF">SAMN02745227_01423</name>
</gene>
<dbReference type="OrthoDB" id="9842742at2"/>
<keyword evidence="1" id="KW-0812">Transmembrane</keyword>
<dbReference type="Proteomes" id="UP000243547">
    <property type="component" value="Unassembled WGS sequence"/>
</dbReference>
<keyword evidence="3" id="KW-1185">Reference proteome</keyword>
<organism evidence="2 3">
    <name type="scientific">Anaerobranca californiensis DSM 14826</name>
    <dbReference type="NCBI Taxonomy" id="1120989"/>
    <lineage>
        <taxon>Bacteria</taxon>
        <taxon>Bacillati</taxon>
        <taxon>Bacillota</taxon>
        <taxon>Clostridia</taxon>
        <taxon>Eubacteriales</taxon>
        <taxon>Proteinivoracaceae</taxon>
        <taxon>Anaerobranca</taxon>
    </lineage>
</organism>
<feature type="transmembrane region" description="Helical" evidence="1">
    <location>
        <begin position="76"/>
        <end position="96"/>
    </location>
</feature>
<name>A0A1M6PEC8_9FIRM</name>
<proteinExistence type="predicted"/>
<reference evidence="3" key="1">
    <citation type="submission" date="2016-11" db="EMBL/GenBank/DDBJ databases">
        <authorList>
            <person name="Varghese N."/>
            <person name="Submissions S."/>
        </authorList>
    </citation>
    <scope>NUCLEOTIDE SEQUENCE [LARGE SCALE GENOMIC DNA]</scope>
    <source>
        <strain evidence="3">DSM 14826</strain>
    </source>
</reference>
<evidence type="ECO:0000313" key="2">
    <source>
        <dbReference type="EMBL" id="SHK06250.1"/>
    </source>
</evidence>
<protein>
    <submittedName>
        <fullName evidence="2">Uncharacterized protein</fullName>
    </submittedName>
</protein>
<evidence type="ECO:0000256" key="1">
    <source>
        <dbReference type="SAM" id="Phobius"/>
    </source>
</evidence>
<feature type="transmembrane region" description="Helical" evidence="1">
    <location>
        <begin position="52"/>
        <end position="70"/>
    </location>
</feature>
<accession>A0A1M6PEC8</accession>
<keyword evidence="1" id="KW-0472">Membrane</keyword>
<sequence>MKDFLMNESVQMGIFFLLLVIIVTNFILKMYAIKMGIYKKVYGLWRINWRKIKEGLFLSGFAALFIYTIYHRWNFWLTIGSLIIYVGISKVLSGFFDIKSWKSKRYWD</sequence>
<dbReference type="EMBL" id="FRAI01000014">
    <property type="protein sequence ID" value="SHK06250.1"/>
    <property type="molecule type" value="Genomic_DNA"/>
</dbReference>
<feature type="transmembrane region" description="Helical" evidence="1">
    <location>
        <begin position="12"/>
        <end position="31"/>
    </location>
</feature>
<evidence type="ECO:0000313" key="3">
    <source>
        <dbReference type="Proteomes" id="UP000243547"/>
    </source>
</evidence>
<dbReference type="STRING" id="1120989.SAMN02745227_01423"/>